<dbReference type="Gene3D" id="1.10.275.10">
    <property type="entry name" value="Fumarase/aspartase (N-terminal domain)"/>
    <property type="match status" value="1"/>
</dbReference>
<name>H0URJ5_9BACT</name>
<evidence type="ECO:0000256" key="10">
    <source>
        <dbReference type="ARBA" id="ARBA00049115"/>
    </source>
</evidence>
<evidence type="ECO:0000256" key="11">
    <source>
        <dbReference type="NCBIfam" id="TIGR00928"/>
    </source>
</evidence>
<evidence type="ECO:0000256" key="8">
    <source>
        <dbReference type="ARBA" id="ARBA00024477"/>
    </source>
</evidence>
<evidence type="ECO:0000256" key="6">
    <source>
        <dbReference type="ARBA" id="ARBA00022755"/>
    </source>
</evidence>
<sequence>MIPRYETEEMRGIWSDENRFKAWLEVELAACRAWAEEGVIPREDMEAIEARAGFDVDRIREIEEVTQHDVIAFVSAVAERVGESGRYVHLGLTSSDVVDTASSLLLYRSSNVILRELEGLLKALGELAVSHKFTPCAGRTHGVHAEPMTFGLKLLNHYAQLKRDLSRIKSAAEDIRVGKISGAVGTYGNCPPHIEGRVCESLGLRRDEVSNQIIQRDRHCALLCSLAIMGGSLERLAMEIRHLQRTEVLEALEPFGKGQKGSSAMPHKKNPILCERICGMARLLRSYALTSMENIALWHERDISHSSTERVIWPDAFHVAHFMIRSTKKVISGLTVDQDRMRRNMELTGGLLFSGRVLLFLVERLGMSREDAYSVVQDNAMRCWNTGERLSDLLSADSRLKGVPREELESLFDVGFFTRHVEDIFSRFPELN</sequence>
<dbReference type="UniPathway" id="UPA00075">
    <property type="reaction ID" value="UER00336"/>
</dbReference>
<evidence type="ECO:0000256" key="9">
    <source>
        <dbReference type="ARBA" id="ARBA00030717"/>
    </source>
</evidence>
<dbReference type="InterPro" id="IPR000362">
    <property type="entry name" value="Fumarate_lyase_fam"/>
</dbReference>
<dbReference type="InterPro" id="IPR004769">
    <property type="entry name" value="Pur_lyase"/>
</dbReference>
<keyword evidence="7 12" id="KW-0456">Lyase</keyword>
<dbReference type="AlphaFoldDB" id="H0URJ5"/>
<dbReference type="PROSITE" id="PS00163">
    <property type="entry name" value="FUMARATE_LYASES"/>
    <property type="match status" value="1"/>
</dbReference>
<dbReference type="Pfam" id="PF00206">
    <property type="entry name" value="Lyase_1"/>
    <property type="match status" value="1"/>
</dbReference>
<dbReference type="NCBIfam" id="TIGR00928">
    <property type="entry name" value="purB"/>
    <property type="match status" value="1"/>
</dbReference>
<evidence type="ECO:0000256" key="2">
    <source>
        <dbReference type="ARBA" id="ARBA00004734"/>
    </source>
</evidence>
<dbReference type="SUPFAM" id="SSF48557">
    <property type="entry name" value="L-aspartase-like"/>
    <property type="match status" value="1"/>
</dbReference>
<dbReference type="EMBL" id="CM001377">
    <property type="protein sequence ID" value="EHM09934.1"/>
    <property type="molecule type" value="Genomic_DNA"/>
</dbReference>
<dbReference type="InterPro" id="IPR022761">
    <property type="entry name" value="Fumarate_lyase_N"/>
</dbReference>
<reference evidence="14 15" key="1">
    <citation type="submission" date="2011-10" db="EMBL/GenBank/DDBJ databases">
        <title>The Noncontiguous Finished genome of Thermanaerovibrio velox DSM 12556.</title>
        <authorList>
            <consortium name="US DOE Joint Genome Institute (JGI-PGF)"/>
            <person name="Lucas S."/>
            <person name="Copeland A."/>
            <person name="Lapidus A."/>
            <person name="Glavina del Rio T."/>
            <person name="Dalin E."/>
            <person name="Tice H."/>
            <person name="Bruce D."/>
            <person name="Goodwin L."/>
            <person name="Pitluck S."/>
            <person name="Peters L."/>
            <person name="Mikhailova N."/>
            <person name="Teshima H."/>
            <person name="Kyrpides N."/>
            <person name="Mavromatis K."/>
            <person name="Ivanova N."/>
            <person name="Markowitz V."/>
            <person name="Cheng J.-F."/>
            <person name="Hugenholtz P."/>
            <person name="Woyke T."/>
            <person name="Wu D."/>
            <person name="Spring S."/>
            <person name="Brambilla E.-M."/>
            <person name="Klenk H.-P."/>
            <person name="Eisen J.A."/>
        </authorList>
    </citation>
    <scope>NUCLEOTIDE SEQUENCE [LARGE SCALE GENOMIC DNA]</scope>
    <source>
        <strain evidence="14 15">DSM 12556</strain>
    </source>
</reference>
<evidence type="ECO:0000256" key="1">
    <source>
        <dbReference type="ARBA" id="ARBA00004706"/>
    </source>
</evidence>
<dbReference type="PANTHER" id="PTHR43172">
    <property type="entry name" value="ADENYLOSUCCINATE LYASE"/>
    <property type="match status" value="1"/>
</dbReference>
<dbReference type="InterPro" id="IPR024083">
    <property type="entry name" value="Fumarase/histidase_N"/>
</dbReference>
<comment type="catalytic activity">
    <reaction evidence="8">
        <text>(2S)-2-[5-amino-1-(5-phospho-beta-D-ribosyl)imidazole-4-carboxamido]succinate = 5-amino-1-(5-phospho-beta-D-ribosyl)imidazole-4-carboxamide + fumarate</text>
        <dbReference type="Rhea" id="RHEA:23920"/>
        <dbReference type="ChEBI" id="CHEBI:29806"/>
        <dbReference type="ChEBI" id="CHEBI:58443"/>
        <dbReference type="ChEBI" id="CHEBI:58475"/>
        <dbReference type="EC" id="4.3.2.2"/>
    </reaction>
    <physiologicalReaction direction="left-to-right" evidence="8">
        <dbReference type="Rhea" id="RHEA:23921"/>
    </physiologicalReaction>
</comment>
<dbReference type="CDD" id="cd01360">
    <property type="entry name" value="Adenylsuccinate_lyase_1"/>
    <property type="match status" value="1"/>
</dbReference>
<evidence type="ECO:0000313" key="14">
    <source>
        <dbReference type="EMBL" id="EHM09934.1"/>
    </source>
</evidence>
<dbReference type="RefSeq" id="WP_006583428.1">
    <property type="nucleotide sequence ID" value="NZ_CM001377.1"/>
</dbReference>
<evidence type="ECO:0000256" key="5">
    <source>
        <dbReference type="ARBA" id="ARBA00017058"/>
    </source>
</evidence>
<dbReference type="UniPathway" id="UPA00074">
    <property type="reaction ID" value="UER00132"/>
</dbReference>
<comment type="pathway">
    <text evidence="1 12">Purine metabolism; IMP biosynthesis via de novo pathway; 5-amino-1-(5-phospho-D-ribosyl)imidazole-4-carboxamide from 5-amino-1-(5-phospho-D-ribosyl)imidazole-4-carboxylate: step 2/2.</text>
</comment>
<evidence type="ECO:0000259" key="13">
    <source>
        <dbReference type="SMART" id="SM00998"/>
    </source>
</evidence>
<dbReference type="GO" id="GO:0044208">
    <property type="term" value="P:'de novo' AMP biosynthetic process"/>
    <property type="evidence" value="ECO:0007669"/>
    <property type="project" value="UniProtKB-UniPathway"/>
</dbReference>
<keyword evidence="15" id="KW-1185">Reference proteome</keyword>
<gene>
    <name evidence="14" type="ORF">TheveDRAFT_0785</name>
</gene>
<dbReference type="InterPro" id="IPR008948">
    <property type="entry name" value="L-Aspartase-like"/>
</dbReference>
<accession>H0URJ5</accession>
<dbReference type="FunFam" id="1.20.200.10:FF:000008">
    <property type="entry name" value="Adenylosuccinate lyase"/>
    <property type="match status" value="1"/>
</dbReference>
<dbReference type="Gene3D" id="1.20.200.10">
    <property type="entry name" value="Fumarase/aspartase (Central domain)"/>
    <property type="match status" value="1"/>
</dbReference>
<proteinExistence type="inferred from homology"/>
<dbReference type="EC" id="4.3.2.2" evidence="4 11"/>
<comment type="pathway">
    <text evidence="2 12">Purine metabolism; AMP biosynthesis via de novo pathway; AMP from IMP: step 2/2.</text>
</comment>
<feature type="domain" description="Adenylosuccinate lyase C-terminal" evidence="13">
    <location>
        <begin position="349"/>
        <end position="429"/>
    </location>
</feature>
<comment type="catalytic activity">
    <reaction evidence="10">
        <text>N(6)-(1,2-dicarboxyethyl)-AMP = fumarate + AMP</text>
        <dbReference type="Rhea" id="RHEA:16853"/>
        <dbReference type="ChEBI" id="CHEBI:29806"/>
        <dbReference type="ChEBI" id="CHEBI:57567"/>
        <dbReference type="ChEBI" id="CHEBI:456215"/>
        <dbReference type="EC" id="4.3.2.2"/>
    </reaction>
    <physiologicalReaction direction="left-to-right" evidence="10">
        <dbReference type="Rhea" id="RHEA:16854"/>
    </physiologicalReaction>
</comment>
<dbReference type="SMART" id="SM00998">
    <property type="entry name" value="ADSL_C"/>
    <property type="match status" value="1"/>
</dbReference>
<dbReference type="HOGENOM" id="CLU_030949_0_1_0"/>
<keyword evidence="6 12" id="KW-0658">Purine biosynthesis</keyword>
<dbReference type="GO" id="GO:0070626">
    <property type="term" value="F:(S)-2-(5-amino-1-(5-phospho-D-ribosyl)imidazole-4-carboxamido) succinate lyase (fumarate-forming) activity"/>
    <property type="evidence" value="ECO:0007669"/>
    <property type="project" value="TreeGrafter"/>
</dbReference>
<dbReference type="OrthoDB" id="9768878at2"/>
<dbReference type="GO" id="GO:0004018">
    <property type="term" value="F:N6-(1,2-dicarboxyethyl)AMP AMP-lyase (fumarate-forming) activity"/>
    <property type="evidence" value="ECO:0007669"/>
    <property type="project" value="UniProtKB-UniRule"/>
</dbReference>
<dbReference type="PANTHER" id="PTHR43172:SF1">
    <property type="entry name" value="ADENYLOSUCCINATE LYASE"/>
    <property type="match status" value="1"/>
</dbReference>
<dbReference type="GO" id="GO:0005829">
    <property type="term" value="C:cytosol"/>
    <property type="evidence" value="ECO:0007669"/>
    <property type="project" value="TreeGrafter"/>
</dbReference>
<evidence type="ECO:0000256" key="4">
    <source>
        <dbReference type="ARBA" id="ARBA00012339"/>
    </source>
</evidence>
<dbReference type="InterPro" id="IPR020557">
    <property type="entry name" value="Fumarate_lyase_CS"/>
</dbReference>
<dbReference type="Gene3D" id="1.10.40.30">
    <property type="entry name" value="Fumarase/aspartase (C-terminal domain)"/>
    <property type="match status" value="1"/>
</dbReference>
<comment type="similarity">
    <text evidence="3 12">Belongs to the lyase 1 family. Adenylosuccinate lyase subfamily.</text>
</comment>
<dbReference type="PRINTS" id="PR00145">
    <property type="entry name" value="ARGSUCLYASE"/>
</dbReference>
<dbReference type="PRINTS" id="PR00149">
    <property type="entry name" value="FUMRATELYASE"/>
</dbReference>
<organism evidence="14 15">
    <name type="scientific">Thermanaerovibrio velox DSM 12556</name>
    <dbReference type="NCBI Taxonomy" id="926567"/>
    <lineage>
        <taxon>Bacteria</taxon>
        <taxon>Thermotogati</taxon>
        <taxon>Synergistota</taxon>
        <taxon>Synergistia</taxon>
        <taxon>Synergistales</taxon>
        <taxon>Synergistaceae</taxon>
        <taxon>Thermanaerovibrio</taxon>
    </lineage>
</organism>
<protein>
    <recommendedName>
        <fullName evidence="5 11">Adenylosuccinate lyase</fullName>
        <shortName evidence="12">ASL</shortName>
        <ecNumber evidence="4 11">4.3.2.2</ecNumber>
    </recommendedName>
    <alternativeName>
        <fullName evidence="9 12">Adenylosuccinase</fullName>
    </alternativeName>
</protein>
<evidence type="ECO:0000256" key="12">
    <source>
        <dbReference type="RuleBase" id="RU361172"/>
    </source>
</evidence>
<evidence type="ECO:0000313" key="15">
    <source>
        <dbReference type="Proteomes" id="UP000005730"/>
    </source>
</evidence>
<dbReference type="eggNOG" id="COG0015">
    <property type="taxonomic scope" value="Bacteria"/>
</dbReference>
<dbReference type="STRING" id="926567.TheveDRAFT_0785"/>
<dbReference type="FunFam" id="1.10.275.10:FF:000006">
    <property type="entry name" value="Adenylosuccinate lyase"/>
    <property type="match status" value="1"/>
</dbReference>
<dbReference type="Pfam" id="PF10397">
    <property type="entry name" value="ADSL_C"/>
    <property type="match status" value="1"/>
</dbReference>
<evidence type="ECO:0000256" key="3">
    <source>
        <dbReference type="ARBA" id="ARBA00008273"/>
    </source>
</evidence>
<dbReference type="Proteomes" id="UP000005730">
    <property type="component" value="Chromosome"/>
</dbReference>
<evidence type="ECO:0000256" key="7">
    <source>
        <dbReference type="ARBA" id="ARBA00023239"/>
    </source>
</evidence>
<dbReference type="InterPro" id="IPR019468">
    <property type="entry name" value="AdenyloSucc_lyase_C"/>
</dbReference>
<dbReference type="GO" id="GO:0006189">
    <property type="term" value="P:'de novo' IMP biosynthetic process"/>
    <property type="evidence" value="ECO:0007669"/>
    <property type="project" value="UniProtKB-UniPathway"/>
</dbReference>